<dbReference type="Proteomes" id="UP001140560">
    <property type="component" value="Unassembled WGS sequence"/>
</dbReference>
<proteinExistence type="predicted"/>
<dbReference type="Pfam" id="PF25484">
    <property type="entry name" value="DUF7907"/>
    <property type="match status" value="1"/>
</dbReference>
<feature type="domain" description="DUF7907" evidence="1">
    <location>
        <begin position="2"/>
        <end position="157"/>
    </location>
</feature>
<comment type="caution">
    <text evidence="2">The sequence shown here is derived from an EMBL/GenBank/DDBJ whole genome shotgun (WGS) entry which is preliminary data.</text>
</comment>
<evidence type="ECO:0000313" key="2">
    <source>
        <dbReference type="EMBL" id="KAJ4369911.1"/>
    </source>
</evidence>
<organism evidence="2 3">
    <name type="scientific">Neocucurbitaria cava</name>
    <dbReference type="NCBI Taxonomy" id="798079"/>
    <lineage>
        <taxon>Eukaryota</taxon>
        <taxon>Fungi</taxon>
        <taxon>Dikarya</taxon>
        <taxon>Ascomycota</taxon>
        <taxon>Pezizomycotina</taxon>
        <taxon>Dothideomycetes</taxon>
        <taxon>Pleosporomycetidae</taxon>
        <taxon>Pleosporales</taxon>
        <taxon>Pleosporineae</taxon>
        <taxon>Cucurbitariaceae</taxon>
        <taxon>Neocucurbitaria</taxon>
    </lineage>
</organism>
<gene>
    <name evidence="2" type="ORF">N0V83_005675</name>
</gene>
<dbReference type="OrthoDB" id="3515453at2759"/>
<evidence type="ECO:0000259" key="1">
    <source>
        <dbReference type="Pfam" id="PF25484"/>
    </source>
</evidence>
<name>A0A9W9CMB0_9PLEO</name>
<accession>A0A9W9CMB0</accession>
<dbReference type="AlphaFoldDB" id="A0A9W9CMB0"/>
<keyword evidence="3" id="KW-1185">Reference proteome</keyword>
<reference evidence="2" key="1">
    <citation type="submission" date="2022-10" db="EMBL/GenBank/DDBJ databases">
        <title>Tapping the CABI collections for fungal endophytes: first genome assemblies for Collariella, Neodidymelliopsis, Ascochyta clinopodiicola, Didymella pomorum, Didymosphaeria variabile, Neocosmospora piperis and Neocucurbitaria cava.</title>
        <authorList>
            <person name="Hill R."/>
        </authorList>
    </citation>
    <scope>NUCLEOTIDE SEQUENCE</scope>
    <source>
        <strain evidence="2">IMI 356814</strain>
    </source>
</reference>
<evidence type="ECO:0000313" key="3">
    <source>
        <dbReference type="Proteomes" id="UP001140560"/>
    </source>
</evidence>
<dbReference type="InterPro" id="IPR057229">
    <property type="entry name" value="DUF7907"/>
</dbReference>
<sequence length="160" mass="17315">MGAAIEGLCLTDSTVQDPVASYTTFYHNVSSSENATANANDTLGVLNWILTIGGGLNVSSGMSFSQQPGSNLADLIFSPGFDTDNRPVAFESCGHMYVPVYQDDTVTPPGSYGPPRKLMNWFICLTRFAYLYESLVFKIGVTGEPQNPTCVAVDVERVWV</sequence>
<protein>
    <recommendedName>
        <fullName evidence="1">DUF7907 domain-containing protein</fullName>
    </recommendedName>
</protein>
<dbReference type="EMBL" id="JAPEUY010000009">
    <property type="protein sequence ID" value="KAJ4369911.1"/>
    <property type="molecule type" value="Genomic_DNA"/>
</dbReference>